<name>A0ABT7PLL5_9BACT</name>
<dbReference type="PANTHER" id="PTHR10584">
    <property type="entry name" value="SUGAR KINASE"/>
    <property type="match status" value="1"/>
</dbReference>
<evidence type="ECO:0000259" key="3">
    <source>
        <dbReference type="Pfam" id="PF00294"/>
    </source>
</evidence>
<keyword evidence="1" id="KW-0808">Transferase</keyword>
<proteinExistence type="predicted"/>
<comment type="caution">
    <text evidence="4">The sequence shown here is derived from an EMBL/GenBank/DDBJ whole genome shotgun (WGS) entry which is preliminary data.</text>
</comment>
<gene>
    <name evidence="4" type="ORF">QTN89_18095</name>
</gene>
<dbReference type="RefSeq" id="WP_149499069.1">
    <property type="nucleotide sequence ID" value="NZ_CP141221.1"/>
</dbReference>
<sequence>MESSPLQQSPPPKPVVVFGEVLIDRLGDGQGVIGGAPMNVAWNLRGLEQFPYLITAVGADEDGKRVLESAEQWGMTTDLIQTDIDRPTGVALVHDRGNGPEYDLPREQAYDYIRFPEAFVESFPNADDAILYHGSLCCRSPVSFDTVLQLRKQFAAEIVVDINLREGNYTTEIVKQLIDGATVLKCNCDELSLITGQTCRSHEQILNVAKTLFENSTVRELWVTDGASGAYWVNQNGDHAKQDAEKMDDQSLVDSVGAGDAFMAVVLAGMATNEFRPETLEKAVKFSAKVCQIAGATTHDGDFYAVASV</sequence>
<evidence type="ECO:0000256" key="2">
    <source>
        <dbReference type="ARBA" id="ARBA00022777"/>
    </source>
</evidence>
<evidence type="ECO:0000313" key="5">
    <source>
        <dbReference type="Proteomes" id="UP001239462"/>
    </source>
</evidence>
<accession>A0ABT7PLL5</accession>
<reference evidence="4 5" key="1">
    <citation type="submission" date="2023-06" db="EMBL/GenBank/DDBJ databases">
        <title>Roseiconus lacunae JC819 isolated from Gulf of Mannar region, Tamil Nadu.</title>
        <authorList>
            <person name="Pk S."/>
            <person name="Ch S."/>
            <person name="Ch V.R."/>
        </authorList>
    </citation>
    <scope>NUCLEOTIDE SEQUENCE [LARGE SCALE GENOMIC DNA]</scope>
    <source>
        <strain evidence="4 5">JC819</strain>
    </source>
</reference>
<evidence type="ECO:0000256" key="1">
    <source>
        <dbReference type="ARBA" id="ARBA00022679"/>
    </source>
</evidence>
<organism evidence="4 5">
    <name type="scientific">Roseiconus lacunae</name>
    <dbReference type="NCBI Taxonomy" id="2605694"/>
    <lineage>
        <taxon>Bacteria</taxon>
        <taxon>Pseudomonadati</taxon>
        <taxon>Planctomycetota</taxon>
        <taxon>Planctomycetia</taxon>
        <taxon>Pirellulales</taxon>
        <taxon>Pirellulaceae</taxon>
        <taxon>Roseiconus</taxon>
    </lineage>
</organism>
<evidence type="ECO:0000313" key="4">
    <source>
        <dbReference type="EMBL" id="MDM4017365.1"/>
    </source>
</evidence>
<keyword evidence="2 4" id="KW-0418">Kinase</keyword>
<dbReference type="PANTHER" id="PTHR10584:SF166">
    <property type="entry name" value="RIBOKINASE"/>
    <property type="match status" value="1"/>
</dbReference>
<dbReference type="Proteomes" id="UP001239462">
    <property type="component" value="Unassembled WGS sequence"/>
</dbReference>
<keyword evidence="5" id="KW-1185">Reference proteome</keyword>
<dbReference type="GO" id="GO:0016301">
    <property type="term" value="F:kinase activity"/>
    <property type="evidence" value="ECO:0007669"/>
    <property type="project" value="UniProtKB-KW"/>
</dbReference>
<dbReference type="Gene3D" id="3.40.1190.20">
    <property type="match status" value="1"/>
</dbReference>
<dbReference type="InterPro" id="IPR011611">
    <property type="entry name" value="PfkB_dom"/>
</dbReference>
<dbReference type="InterPro" id="IPR029056">
    <property type="entry name" value="Ribokinase-like"/>
</dbReference>
<dbReference type="SUPFAM" id="SSF53613">
    <property type="entry name" value="Ribokinase-like"/>
    <property type="match status" value="1"/>
</dbReference>
<dbReference type="Pfam" id="PF00294">
    <property type="entry name" value="PfkB"/>
    <property type="match status" value="1"/>
</dbReference>
<feature type="domain" description="Carbohydrate kinase PfkB" evidence="3">
    <location>
        <begin position="29"/>
        <end position="298"/>
    </location>
</feature>
<dbReference type="EMBL" id="JASZZN010000013">
    <property type="protein sequence ID" value="MDM4017365.1"/>
    <property type="molecule type" value="Genomic_DNA"/>
</dbReference>
<protein>
    <submittedName>
        <fullName evidence="4">PfkB family carbohydrate kinase</fullName>
    </submittedName>
</protein>